<dbReference type="InterPro" id="IPR013083">
    <property type="entry name" value="Znf_RING/FYVE/PHD"/>
</dbReference>
<evidence type="ECO:0000256" key="6">
    <source>
        <dbReference type="ARBA" id="ARBA00022833"/>
    </source>
</evidence>
<evidence type="ECO:0000256" key="10">
    <source>
        <dbReference type="SAM" id="MobiDB-lite"/>
    </source>
</evidence>
<evidence type="ECO:0000256" key="4">
    <source>
        <dbReference type="ARBA" id="ARBA00022771"/>
    </source>
</evidence>
<dbReference type="GO" id="GO:0006508">
    <property type="term" value="P:proteolysis"/>
    <property type="evidence" value="ECO:0007669"/>
    <property type="project" value="UniProtKB-KW"/>
</dbReference>
<dbReference type="PANTHER" id="PTHR43806">
    <property type="entry name" value="PEPTIDASE S8"/>
    <property type="match status" value="1"/>
</dbReference>
<keyword evidence="3" id="KW-0479">Metal-binding</keyword>
<proteinExistence type="inferred from homology"/>
<gene>
    <name evidence="11" type="ORF">CTOB1V02_LOCUS4859</name>
</gene>
<feature type="compositionally biased region" description="Polar residues" evidence="10">
    <location>
        <begin position="224"/>
        <end position="237"/>
    </location>
</feature>
<keyword evidence="5" id="KW-0720">Serine protease</keyword>
<keyword evidence="2" id="KW-0645">Protease</keyword>
<evidence type="ECO:0000256" key="3">
    <source>
        <dbReference type="ARBA" id="ARBA00022723"/>
    </source>
</evidence>
<sequence length="691" mass="77202">MDKTPAKPEEYPTELFLDPVYNDFICSICLNVLYNPMETFECNHLFCGRCIQDWVKKQPTCPIERTNITSLVKPATSLLRVLGNLKLTCPEQGCNDVVYFAEIMKHREICVARTTPCERGCGELLLNREKSEHDCITTLTTDLRLKEGIIQEQEKQIRQQQQGIKTMEERIHAMMNHNVEELEKREKIIAKQKDQIDLMAKKLKSFEDGWKSGKPLQKAANHDLGTQTDESNKSSGTIKIPNEEDSFACEDDFYEGEIFHFATDGPLPARDSLYDIICNQRTDQPHLRGIGRGRGEKTSEGKPKVIDRVDCSGAGDVDMTTVVEAKDGVITGLTGRKLKVPSSWSNPSGKFHIGAKEAAFLYPAKVLDRWTSERREKHFDPAHRQTVADVHGRIQFIDKNDEKQKDNREELEGQLEVLQTLEKNYQDLGPVFDCVVFNDGKTWLACVDTSEEGDLESCALMASYRERFEFTHFCSESRLNFSVNIYDEGNLLEIVALASSHGTHVASIASAYFPEEPSKNGVAPGAQIVSVAIGDNRLEAMETGTALARAMIHVMNSDHYKVDVINMSYGEHADWANAGRLSEYVSEVVHDAGIVWLASAGNSGPALSTVGAPPDIKDPCILGKQTKDPCILGKQVKDLCILGVGAYVFPEMMAASYSMREKNPTMPYTFTSRGKRRHDLAPVLNCDSTKS</sequence>
<keyword evidence="4 7" id="KW-0863">Zinc-finger</keyword>
<dbReference type="InterPro" id="IPR036852">
    <property type="entry name" value="Peptidase_S8/S53_dom_sf"/>
</dbReference>
<dbReference type="OrthoDB" id="10256524at2759"/>
<dbReference type="GO" id="GO:0005829">
    <property type="term" value="C:cytosol"/>
    <property type="evidence" value="ECO:0007669"/>
    <property type="project" value="TreeGrafter"/>
</dbReference>
<dbReference type="GO" id="GO:0008240">
    <property type="term" value="F:tripeptidyl-peptidase activity"/>
    <property type="evidence" value="ECO:0007669"/>
    <property type="project" value="TreeGrafter"/>
</dbReference>
<protein>
    <submittedName>
        <fullName evidence="11">Uncharacterized protein</fullName>
    </submittedName>
</protein>
<dbReference type="AlphaFoldDB" id="A0A7R8W9N3"/>
<evidence type="ECO:0000256" key="1">
    <source>
        <dbReference type="ARBA" id="ARBA00011073"/>
    </source>
</evidence>
<organism evidence="11">
    <name type="scientific">Cyprideis torosa</name>
    <dbReference type="NCBI Taxonomy" id="163714"/>
    <lineage>
        <taxon>Eukaryota</taxon>
        <taxon>Metazoa</taxon>
        <taxon>Ecdysozoa</taxon>
        <taxon>Arthropoda</taxon>
        <taxon>Crustacea</taxon>
        <taxon>Oligostraca</taxon>
        <taxon>Ostracoda</taxon>
        <taxon>Podocopa</taxon>
        <taxon>Podocopida</taxon>
        <taxon>Cytherocopina</taxon>
        <taxon>Cytheroidea</taxon>
        <taxon>Cytherideidae</taxon>
        <taxon>Cyprideis</taxon>
    </lineage>
</organism>
<dbReference type="PROSITE" id="PS51892">
    <property type="entry name" value="SUBTILASE"/>
    <property type="match status" value="1"/>
</dbReference>
<dbReference type="Gene3D" id="2.20.25.690">
    <property type="match status" value="1"/>
</dbReference>
<dbReference type="Gene3D" id="3.40.50.200">
    <property type="entry name" value="Peptidase S8/S53 domain"/>
    <property type="match status" value="1"/>
</dbReference>
<dbReference type="Gene3D" id="3.30.40.10">
    <property type="entry name" value="Zinc/RING finger domain, C3HC4 (zinc finger)"/>
    <property type="match status" value="1"/>
</dbReference>
<accession>A0A7R8W9N3</accession>
<dbReference type="PROSITE" id="PS00137">
    <property type="entry name" value="SUBTILASE_HIS"/>
    <property type="match status" value="1"/>
</dbReference>
<dbReference type="InterPro" id="IPR017907">
    <property type="entry name" value="Znf_RING_CS"/>
</dbReference>
<dbReference type="PANTHER" id="PTHR43806:SF14">
    <property type="entry name" value="TRIPEPTIDYL-PEPTIDASE 2"/>
    <property type="match status" value="1"/>
</dbReference>
<comment type="caution">
    <text evidence="8">Lacks conserved residue(s) required for the propagation of feature annotation.</text>
</comment>
<evidence type="ECO:0000256" key="7">
    <source>
        <dbReference type="PROSITE-ProRule" id="PRU00175"/>
    </source>
</evidence>
<dbReference type="PROSITE" id="PS00518">
    <property type="entry name" value="ZF_RING_1"/>
    <property type="match status" value="1"/>
</dbReference>
<feature type="coiled-coil region" evidence="9">
    <location>
        <begin position="401"/>
        <end position="428"/>
    </location>
</feature>
<comment type="similarity">
    <text evidence="1 8">Belongs to the peptidase S8 family.</text>
</comment>
<keyword evidence="9" id="KW-0175">Coiled coil</keyword>
<dbReference type="GO" id="GO:0008270">
    <property type="term" value="F:zinc ion binding"/>
    <property type="evidence" value="ECO:0007669"/>
    <property type="project" value="UniProtKB-KW"/>
</dbReference>
<dbReference type="SMART" id="SM00184">
    <property type="entry name" value="RING"/>
    <property type="match status" value="1"/>
</dbReference>
<dbReference type="Pfam" id="PF00082">
    <property type="entry name" value="Peptidase_S8"/>
    <property type="match status" value="1"/>
</dbReference>
<evidence type="ECO:0000313" key="11">
    <source>
        <dbReference type="EMBL" id="CAD7226948.1"/>
    </source>
</evidence>
<keyword evidence="6" id="KW-0862">Zinc</keyword>
<evidence type="ECO:0000256" key="2">
    <source>
        <dbReference type="ARBA" id="ARBA00022670"/>
    </source>
</evidence>
<name>A0A7R8W9N3_9CRUS</name>
<dbReference type="InterPro" id="IPR001841">
    <property type="entry name" value="Znf_RING"/>
</dbReference>
<evidence type="ECO:0000256" key="5">
    <source>
        <dbReference type="ARBA" id="ARBA00022825"/>
    </source>
</evidence>
<keyword evidence="5" id="KW-0378">Hydrolase</keyword>
<evidence type="ECO:0000256" key="8">
    <source>
        <dbReference type="PROSITE-ProRule" id="PRU01240"/>
    </source>
</evidence>
<dbReference type="GO" id="GO:0004252">
    <property type="term" value="F:serine-type endopeptidase activity"/>
    <property type="evidence" value="ECO:0007669"/>
    <property type="project" value="InterPro"/>
</dbReference>
<dbReference type="SUPFAM" id="SSF52743">
    <property type="entry name" value="Subtilisin-like"/>
    <property type="match status" value="1"/>
</dbReference>
<evidence type="ECO:0000256" key="9">
    <source>
        <dbReference type="SAM" id="Coils"/>
    </source>
</evidence>
<dbReference type="Pfam" id="PF13923">
    <property type="entry name" value="zf-C3HC4_2"/>
    <property type="match status" value="1"/>
</dbReference>
<dbReference type="InterPro" id="IPR050131">
    <property type="entry name" value="Peptidase_S8_subtilisin-like"/>
</dbReference>
<dbReference type="InterPro" id="IPR000209">
    <property type="entry name" value="Peptidase_S8/S53_dom"/>
</dbReference>
<dbReference type="SUPFAM" id="SSF57850">
    <property type="entry name" value="RING/U-box"/>
    <property type="match status" value="1"/>
</dbReference>
<dbReference type="EMBL" id="OB660985">
    <property type="protein sequence ID" value="CAD7226948.1"/>
    <property type="molecule type" value="Genomic_DNA"/>
</dbReference>
<dbReference type="InterPro" id="IPR022398">
    <property type="entry name" value="Peptidase_S8_His-AS"/>
</dbReference>
<dbReference type="PROSITE" id="PS50089">
    <property type="entry name" value="ZF_RING_2"/>
    <property type="match status" value="1"/>
</dbReference>
<feature type="region of interest" description="Disordered" evidence="10">
    <location>
        <begin position="211"/>
        <end position="240"/>
    </location>
</feature>
<reference evidence="11" key="1">
    <citation type="submission" date="2020-11" db="EMBL/GenBank/DDBJ databases">
        <authorList>
            <person name="Tran Van P."/>
        </authorList>
    </citation>
    <scope>NUCLEOTIDE SEQUENCE</scope>
</reference>